<dbReference type="UniPathway" id="UPA00148"/>
<evidence type="ECO:0000256" key="6">
    <source>
        <dbReference type="ARBA" id="ARBA00022692"/>
    </source>
</evidence>
<keyword evidence="5 9" id="KW-0169">Cobalamin biosynthesis</keyword>
<sequence>MLVLLGAYIIDIFAGDPEDFPHPVRLIGKLIAKIEYFLYSEDNKEKQLLMGMITTILVVAISYIITFFVVYASYLVHEGWGTLISIVIAYTTLATKSLGQEGKKIYTTLNTGDITKARKQLSYIVSRDTHDLSQEEIVRGTVETISENISDGIIAPIFYLAIGGPPLAMAYKAINTLDSMVGYKNKRYIYFGRASAKLDDIVNYIPARLSVVFISIGSFLMGYGFTKAMKLAILQGRNHSSPNSGFPEAAVAGALMIQLGGASRYFGEVIHKPTIGVNKNPLKPKVILQTTKLMYIASFVGLLFFMAFKMLIGGI</sequence>
<protein>
    <recommendedName>
        <fullName evidence="9">Cobalamin biosynthesis protein CobD</fullName>
    </recommendedName>
</protein>
<evidence type="ECO:0000256" key="1">
    <source>
        <dbReference type="ARBA" id="ARBA00004651"/>
    </source>
</evidence>
<dbReference type="GO" id="GO:0009236">
    <property type="term" value="P:cobalamin biosynthetic process"/>
    <property type="evidence" value="ECO:0007669"/>
    <property type="project" value="UniProtKB-UniRule"/>
</dbReference>
<comment type="subcellular location">
    <subcellularLocation>
        <location evidence="1 9">Cell membrane</location>
        <topology evidence="1 9">Multi-pass membrane protein</topology>
    </subcellularLocation>
</comment>
<dbReference type="PANTHER" id="PTHR34308">
    <property type="entry name" value="COBALAMIN BIOSYNTHESIS PROTEIN CBIB"/>
    <property type="match status" value="1"/>
</dbReference>
<comment type="function">
    <text evidence="9">Converts cobyric acid to cobinamide by the addition of aminopropanol on the F carboxylic group.</text>
</comment>
<proteinExistence type="inferred from homology"/>
<dbReference type="GO" id="GO:0048472">
    <property type="term" value="F:threonine-phosphate decarboxylase activity"/>
    <property type="evidence" value="ECO:0007669"/>
    <property type="project" value="InterPro"/>
</dbReference>
<evidence type="ECO:0000313" key="10">
    <source>
        <dbReference type="EMBL" id="KAB3532900.1"/>
    </source>
</evidence>
<dbReference type="RefSeq" id="WP_151861695.1">
    <property type="nucleotide sequence ID" value="NZ_WBZC01000044.1"/>
</dbReference>
<keyword evidence="11" id="KW-1185">Reference proteome</keyword>
<dbReference type="OrthoDB" id="9811967at2"/>
<keyword evidence="6 9" id="KW-0812">Transmembrane</keyword>
<feature type="transmembrane region" description="Helical" evidence="9">
    <location>
        <begin position="293"/>
        <end position="312"/>
    </location>
</feature>
<keyword evidence="8 9" id="KW-0472">Membrane</keyword>
<dbReference type="NCBIfam" id="TIGR00380">
    <property type="entry name" value="cobal_cbiB"/>
    <property type="match status" value="1"/>
</dbReference>
<organism evidence="10 11">
    <name type="scientific">Alkaliphilus pronyensis</name>
    <dbReference type="NCBI Taxonomy" id="1482732"/>
    <lineage>
        <taxon>Bacteria</taxon>
        <taxon>Bacillati</taxon>
        <taxon>Bacillota</taxon>
        <taxon>Clostridia</taxon>
        <taxon>Peptostreptococcales</taxon>
        <taxon>Natronincolaceae</taxon>
        <taxon>Alkaliphilus</taxon>
    </lineage>
</organism>
<dbReference type="Proteomes" id="UP000432715">
    <property type="component" value="Unassembled WGS sequence"/>
</dbReference>
<dbReference type="InterPro" id="IPR004485">
    <property type="entry name" value="Cobalamin_biosynth_CobD/CbiB"/>
</dbReference>
<evidence type="ECO:0000256" key="9">
    <source>
        <dbReference type="HAMAP-Rule" id="MF_00024"/>
    </source>
</evidence>
<evidence type="ECO:0000256" key="2">
    <source>
        <dbReference type="ARBA" id="ARBA00004953"/>
    </source>
</evidence>
<dbReference type="GO" id="GO:0005886">
    <property type="term" value="C:plasma membrane"/>
    <property type="evidence" value="ECO:0007669"/>
    <property type="project" value="UniProtKB-SubCell"/>
</dbReference>
<feature type="transmembrane region" description="Helical" evidence="9">
    <location>
        <begin position="80"/>
        <end position="99"/>
    </location>
</feature>
<keyword evidence="4 9" id="KW-1003">Cell membrane</keyword>
<comment type="similarity">
    <text evidence="3 9">Belongs to the CobD/CbiB family.</text>
</comment>
<evidence type="ECO:0000256" key="8">
    <source>
        <dbReference type="ARBA" id="ARBA00023136"/>
    </source>
</evidence>
<feature type="transmembrane region" description="Helical" evidence="9">
    <location>
        <begin position="205"/>
        <end position="225"/>
    </location>
</feature>
<evidence type="ECO:0000256" key="4">
    <source>
        <dbReference type="ARBA" id="ARBA00022475"/>
    </source>
</evidence>
<comment type="caution">
    <text evidence="10">The sequence shown here is derived from an EMBL/GenBank/DDBJ whole genome shotgun (WGS) entry which is preliminary data.</text>
</comment>
<evidence type="ECO:0000256" key="3">
    <source>
        <dbReference type="ARBA" id="ARBA00006263"/>
    </source>
</evidence>
<name>A0A6I0F9G6_9FIRM</name>
<feature type="transmembrane region" description="Helical" evidence="9">
    <location>
        <begin position="153"/>
        <end position="174"/>
    </location>
</feature>
<dbReference type="Pfam" id="PF03186">
    <property type="entry name" value="CobD_Cbib"/>
    <property type="match status" value="1"/>
</dbReference>
<evidence type="ECO:0000256" key="7">
    <source>
        <dbReference type="ARBA" id="ARBA00022989"/>
    </source>
</evidence>
<dbReference type="HAMAP" id="MF_00024">
    <property type="entry name" value="CobD_CbiB"/>
    <property type="match status" value="1"/>
</dbReference>
<dbReference type="AlphaFoldDB" id="A0A6I0F9G6"/>
<dbReference type="EMBL" id="WBZC01000044">
    <property type="protein sequence ID" value="KAB3532900.1"/>
    <property type="molecule type" value="Genomic_DNA"/>
</dbReference>
<accession>A0A6I0F9G6</accession>
<evidence type="ECO:0000256" key="5">
    <source>
        <dbReference type="ARBA" id="ARBA00022573"/>
    </source>
</evidence>
<evidence type="ECO:0000313" key="11">
    <source>
        <dbReference type="Proteomes" id="UP000432715"/>
    </source>
</evidence>
<comment type="pathway">
    <text evidence="2 9">Cofactor biosynthesis; adenosylcobalamin biosynthesis.</text>
</comment>
<reference evidence="10 11" key="1">
    <citation type="submission" date="2019-10" db="EMBL/GenBank/DDBJ databases">
        <title>Alkaliphilus serpentinus sp. nov. and Alkaliphilus pronyensis sp. nov., two novel anaerobic alkaliphilic species isolated from the serpentinized-hosted hydrothermal field of the Prony Bay (New Caledonia).</title>
        <authorList>
            <person name="Postec A."/>
        </authorList>
    </citation>
    <scope>NUCLEOTIDE SEQUENCE [LARGE SCALE GENOMIC DNA]</scope>
    <source>
        <strain evidence="10 11">LacV</strain>
    </source>
</reference>
<gene>
    <name evidence="9 10" type="primary">cobD</name>
    <name evidence="10" type="ORF">F8154_11160</name>
</gene>
<feature type="transmembrane region" description="Helical" evidence="9">
    <location>
        <begin position="48"/>
        <end position="74"/>
    </location>
</feature>
<keyword evidence="7 9" id="KW-1133">Transmembrane helix</keyword>
<dbReference type="GO" id="GO:0015420">
    <property type="term" value="F:ABC-type vitamin B12 transporter activity"/>
    <property type="evidence" value="ECO:0007669"/>
    <property type="project" value="UniProtKB-UniRule"/>
</dbReference>
<dbReference type="PANTHER" id="PTHR34308:SF1">
    <property type="entry name" value="COBALAMIN BIOSYNTHESIS PROTEIN CBIB"/>
    <property type="match status" value="1"/>
</dbReference>